<evidence type="ECO:0000256" key="1">
    <source>
        <dbReference type="ARBA" id="ARBA00023015"/>
    </source>
</evidence>
<evidence type="ECO:0000313" key="5">
    <source>
        <dbReference type="EMBL" id="QPR80433.1"/>
    </source>
</evidence>
<keyword evidence="1" id="KW-0805">Transcription regulation</keyword>
<dbReference type="CDD" id="cd00592">
    <property type="entry name" value="HTH_MerR-like"/>
    <property type="match status" value="1"/>
</dbReference>
<evidence type="ECO:0000313" key="6">
    <source>
        <dbReference type="Proteomes" id="UP000594791"/>
    </source>
</evidence>
<dbReference type="Pfam" id="PF13411">
    <property type="entry name" value="MerR_1"/>
    <property type="match status" value="1"/>
</dbReference>
<protein>
    <submittedName>
        <fullName evidence="5">MerR family transcriptional regulator</fullName>
    </submittedName>
</protein>
<evidence type="ECO:0000259" key="4">
    <source>
        <dbReference type="PROSITE" id="PS50937"/>
    </source>
</evidence>
<dbReference type="PANTHER" id="PTHR30204:SF94">
    <property type="entry name" value="HEAVY METAL-DEPENDENT TRANSCRIPTIONAL REGULATOR HI_0293-RELATED"/>
    <property type="match status" value="1"/>
</dbReference>
<dbReference type="InterPro" id="IPR009061">
    <property type="entry name" value="DNA-bd_dom_put_sf"/>
</dbReference>
<keyword evidence="3" id="KW-0804">Transcription</keyword>
<evidence type="ECO:0000256" key="3">
    <source>
        <dbReference type="ARBA" id="ARBA00023163"/>
    </source>
</evidence>
<dbReference type="InterPro" id="IPR000551">
    <property type="entry name" value="MerR-type_HTH_dom"/>
</dbReference>
<keyword evidence="2" id="KW-0238">DNA-binding</keyword>
<dbReference type="SMART" id="SM00422">
    <property type="entry name" value="HTH_MERR"/>
    <property type="match status" value="1"/>
</dbReference>
<gene>
    <name evidence="5" type="ORF">I6G77_28265</name>
</gene>
<dbReference type="Proteomes" id="UP000594791">
    <property type="component" value="Plasmid unnamed"/>
</dbReference>
<dbReference type="RefSeq" id="WP_042514463.1">
    <property type="nucleotide sequence ID" value="NZ_CP065740.1"/>
</dbReference>
<dbReference type="EMBL" id="CP065740">
    <property type="protein sequence ID" value="QPR80433.1"/>
    <property type="molecule type" value="Genomic_DNA"/>
</dbReference>
<keyword evidence="5" id="KW-0614">Plasmid</keyword>
<keyword evidence="6" id="KW-1185">Reference proteome</keyword>
<organism evidence="5 6">
    <name type="scientific">Bacillus tropicus</name>
    <dbReference type="NCBI Taxonomy" id="2026188"/>
    <lineage>
        <taxon>Bacteria</taxon>
        <taxon>Bacillati</taxon>
        <taxon>Bacillota</taxon>
        <taxon>Bacilli</taxon>
        <taxon>Bacillales</taxon>
        <taxon>Bacillaceae</taxon>
        <taxon>Bacillus</taxon>
        <taxon>Bacillus cereus group</taxon>
    </lineage>
</organism>
<accession>A0A7T2QKP4</accession>
<sequence length="310" mass="35934">MNIQKASELTGLTKKAIKHYEEQSLITVSKNNANNYREYTDENIIKLKLIASLRLLDLSIDDIKQLFNNEKSMPTLLQEHVTKIDTELEILQQKKLLATMVINKLSEMNEFSTIVQKLSYTLNLDTLGKREYISDELKRIFPGSFGTLIATVYEPFLNFNINTKETKELWLKLVEALDDIDDIPNSHPILQFIENNMENNLQDYKEKNRELVNKLLSNDIETKQYQKNAIVALVKSLQNSEECREQYLKQINLAKDIPQLKESSPFSNLLSVLSPDYSKLLKIQQEIKEEADAELNLDSKQFLYNLANQL</sequence>
<feature type="domain" description="HTH merR-type" evidence="4">
    <location>
        <begin position="1"/>
        <end position="69"/>
    </location>
</feature>
<proteinExistence type="predicted"/>
<geneLocation type="plasmid" evidence="5 6">
    <name>unnamed</name>
</geneLocation>
<name>A0A7T2QKP4_9BACI</name>
<evidence type="ECO:0000256" key="2">
    <source>
        <dbReference type="ARBA" id="ARBA00023125"/>
    </source>
</evidence>
<dbReference type="InterPro" id="IPR047057">
    <property type="entry name" value="MerR_fam"/>
</dbReference>
<reference evidence="5 6" key="1">
    <citation type="submission" date="2020-12" db="EMBL/GenBank/DDBJ databases">
        <title>FDA dAtabase for Regulatory Grade micrObial Sequences (FDA-ARGOS): Supporting development and validation of Infectious Disease Dx tests.</title>
        <authorList>
            <person name="Nelson B."/>
            <person name="Plummer A."/>
            <person name="Tallon L."/>
            <person name="Sadzewicz L."/>
            <person name="Zhao X."/>
            <person name="Boylan J."/>
            <person name="Ott S."/>
            <person name="Bowen H."/>
            <person name="Vavikolanu K."/>
            <person name="Mehta A."/>
            <person name="Aluvathingal J."/>
            <person name="Nadendla S."/>
            <person name="Myers T."/>
            <person name="Yan Y."/>
            <person name="Sichtig H."/>
        </authorList>
    </citation>
    <scope>NUCLEOTIDE SEQUENCE [LARGE SCALE GENOMIC DNA]</scope>
    <source>
        <strain evidence="5 6">FDAARGOS_920</strain>
        <plasmid evidence="5 6">unnamed</plasmid>
    </source>
</reference>
<dbReference type="Gene3D" id="1.10.1660.10">
    <property type="match status" value="1"/>
</dbReference>
<dbReference type="PROSITE" id="PS50937">
    <property type="entry name" value="HTH_MERR_2"/>
    <property type="match status" value="1"/>
</dbReference>
<dbReference type="SUPFAM" id="SSF46955">
    <property type="entry name" value="Putative DNA-binding domain"/>
    <property type="match status" value="1"/>
</dbReference>
<dbReference type="PANTHER" id="PTHR30204">
    <property type="entry name" value="REDOX-CYCLING DRUG-SENSING TRANSCRIPTIONAL ACTIVATOR SOXR"/>
    <property type="match status" value="1"/>
</dbReference>